<dbReference type="RefSeq" id="WP_148577891.1">
    <property type="nucleotide sequence ID" value="NZ_JAVEUW010000093.1"/>
</dbReference>
<sequence>MSRPPPPYVAPRWLPGGHAQTIWPLLCKGPLPSFRRERWDTPDGDFIDLDWLPEQPGAPLVILFHGLEGSSHSPYARSLMRRVAAQGWNGVVPHFRGCSGEPNRLPRAYHSGDADEIGWILERLARRFPGVPRYAAGVSLGGNALLLWLGTRGTAASAILTAAAAICPPLDLSAAGHTLGRGFNRVYTRHFLATLKRNAGAKLTQHPGLFDGAAMQRAGNLYEFDNLVTAPLHGFRDTDDYWLRASSKVHLPAIVVPTLLINPLNDPFLPARYLPSAKDVSPAVHLEQPAEGGHVGFVGGAWPGNLDWLPNRLVHFFTVARKC</sequence>
<evidence type="ECO:0000313" key="5">
    <source>
        <dbReference type="Proteomes" id="UP000389128"/>
    </source>
</evidence>
<dbReference type="Gene3D" id="3.40.50.1820">
    <property type="entry name" value="alpha/beta hydrolase"/>
    <property type="match status" value="1"/>
</dbReference>
<reference evidence="4 5" key="1">
    <citation type="submission" date="2019-01" db="EMBL/GenBank/DDBJ databases">
        <title>Zoogloea oleivorans genome sequencing and assembly.</title>
        <authorList>
            <person name="Tancsics A."/>
            <person name="Farkas M."/>
            <person name="Kriszt B."/>
            <person name="Maroti G."/>
            <person name="Horvath B."/>
        </authorList>
    </citation>
    <scope>NUCLEOTIDE SEQUENCE [LARGE SCALE GENOMIC DNA]</scope>
    <source>
        <strain evidence="4 5">Buc</strain>
    </source>
</reference>
<dbReference type="PIRSF" id="PIRSF005211">
    <property type="entry name" value="Ab_hydro_YheT"/>
    <property type="match status" value="1"/>
</dbReference>
<dbReference type="Proteomes" id="UP000389128">
    <property type="component" value="Unassembled WGS sequence"/>
</dbReference>
<evidence type="ECO:0000259" key="3">
    <source>
        <dbReference type="Pfam" id="PF00561"/>
    </source>
</evidence>
<evidence type="ECO:0000256" key="2">
    <source>
        <dbReference type="PIRSR" id="PIRSR005211-1"/>
    </source>
</evidence>
<dbReference type="Pfam" id="PF00561">
    <property type="entry name" value="Abhydrolase_1"/>
    <property type="match status" value="1"/>
</dbReference>
<evidence type="ECO:0000256" key="1">
    <source>
        <dbReference type="ARBA" id="ARBA00010884"/>
    </source>
</evidence>
<feature type="active site" description="Charge relay system" evidence="2">
    <location>
        <position position="139"/>
    </location>
</feature>
<feature type="active site" description="Charge relay system" evidence="2">
    <location>
        <position position="294"/>
    </location>
</feature>
<evidence type="ECO:0000313" key="4">
    <source>
        <dbReference type="EMBL" id="TYC61357.1"/>
    </source>
</evidence>
<accession>A0A6C2D4U9</accession>
<dbReference type="GO" id="GO:0034338">
    <property type="term" value="F:short-chain carboxylesterase activity"/>
    <property type="evidence" value="ECO:0007669"/>
    <property type="project" value="TreeGrafter"/>
</dbReference>
<dbReference type="PANTHER" id="PTHR10794:SF94">
    <property type="entry name" value="ESTERASE YHET-RELATED"/>
    <property type="match status" value="1"/>
</dbReference>
<keyword evidence="5" id="KW-1185">Reference proteome</keyword>
<protein>
    <submittedName>
        <fullName evidence="4">Hydrolase</fullName>
    </submittedName>
</protein>
<organism evidence="4 5">
    <name type="scientific">Zoogloea oleivorans</name>
    <dbReference type="NCBI Taxonomy" id="1552750"/>
    <lineage>
        <taxon>Bacteria</taxon>
        <taxon>Pseudomonadati</taxon>
        <taxon>Pseudomonadota</taxon>
        <taxon>Betaproteobacteria</taxon>
        <taxon>Rhodocyclales</taxon>
        <taxon>Zoogloeaceae</taxon>
        <taxon>Zoogloea</taxon>
    </lineage>
</organism>
<dbReference type="InterPro" id="IPR029058">
    <property type="entry name" value="AB_hydrolase_fold"/>
</dbReference>
<dbReference type="GO" id="GO:0047372">
    <property type="term" value="F:monoacylglycerol lipase activity"/>
    <property type="evidence" value="ECO:0007669"/>
    <property type="project" value="TreeGrafter"/>
</dbReference>
<dbReference type="AlphaFoldDB" id="A0A6C2D4U9"/>
<dbReference type="InterPro" id="IPR050960">
    <property type="entry name" value="AB_hydrolase_4_sf"/>
</dbReference>
<feature type="domain" description="AB hydrolase-1" evidence="3">
    <location>
        <begin position="59"/>
        <end position="298"/>
    </location>
</feature>
<dbReference type="InterPro" id="IPR000073">
    <property type="entry name" value="AB_hydrolase_1"/>
</dbReference>
<dbReference type="SUPFAM" id="SSF53474">
    <property type="entry name" value="alpha/beta-Hydrolases"/>
    <property type="match status" value="1"/>
</dbReference>
<proteinExistence type="inferred from homology"/>
<dbReference type="InterPro" id="IPR012020">
    <property type="entry name" value="ABHD4"/>
</dbReference>
<keyword evidence="4" id="KW-0378">Hydrolase</keyword>
<dbReference type="NCBIfam" id="NF008218">
    <property type="entry name" value="PRK10985.1"/>
    <property type="match status" value="1"/>
</dbReference>
<name>A0A6C2D4U9_9RHOO</name>
<comment type="caution">
    <text evidence="4">The sequence shown here is derived from an EMBL/GenBank/DDBJ whole genome shotgun (WGS) entry which is preliminary data.</text>
</comment>
<dbReference type="OrthoDB" id="332676at2"/>
<comment type="similarity">
    <text evidence="1">Belongs to the AB hydrolase superfamily. AB hydrolase 4 family.</text>
</comment>
<dbReference type="PANTHER" id="PTHR10794">
    <property type="entry name" value="ABHYDROLASE DOMAIN-CONTAINING PROTEIN"/>
    <property type="match status" value="1"/>
</dbReference>
<gene>
    <name evidence="4" type="ORF">ETQ85_04690</name>
</gene>
<dbReference type="EMBL" id="SDKK01000003">
    <property type="protein sequence ID" value="TYC61357.1"/>
    <property type="molecule type" value="Genomic_DNA"/>
</dbReference>
<feature type="active site" description="Charge relay system" evidence="2">
    <location>
        <position position="266"/>
    </location>
</feature>